<feature type="transmembrane region" description="Helical" evidence="11">
    <location>
        <begin position="1053"/>
        <end position="1084"/>
    </location>
</feature>
<dbReference type="OrthoDB" id="6366319at2759"/>
<dbReference type="Proteomes" id="UP000005203">
    <property type="component" value="Linkage group LG1"/>
</dbReference>
<feature type="transmembrane region" description="Helical" evidence="11">
    <location>
        <begin position="904"/>
        <end position="927"/>
    </location>
</feature>
<dbReference type="GeneID" id="412081"/>
<dbReference type="InterPro" id="IPR037272">
    <property type="entry name" value="SNS_sf"/>
</dbReference>
<evidence type="ECO:0000256" key="2">
    <source>
        <dbReference type="ARBA" id="ARBA00006459"/>
    </source>
</evidence>
<keyword evidence="9" id="KW-0175">Coiled coil</keyword>
<evidence type="ECO:0000256" key="9">
    <source>
        <dbReference type="SAM" id="Coils"/>
    </source>
</evidence>
<dbReference type="PANTHER" id="PTHR11616:SF323">
    <property type="entry name" value="SODIUM-DEPENDENT TRANSPORTER BEDRAGGLED"/>
    <property type="match status" value="1"/>
</dbReference>
<keyword evidence="4 11" id="KW-0812">Transmembrane</keyword>
<keyword evidence="8" id="KW-0479">Metal-binding</keyword>
<keyword evidence="8" id="KW-0915">Sodium</keyword>
<evidence type="ECO:0000256" key="1">
    <source>
        <dbReference type="ARBA" id="ARBA00004141"/>
    </source>
</evidence>
<keyword evidence="7 11" id="KW-0472">Membrane</keyword>
<evidence type="ECO:0000256" key="11">
    <source>
        <dbReference type="SAM" id="Phobius"/>
    </source>
</evidence>
<evidence type="ECO:0000256" key="10">
    <source>
        <dbReference type="SAM" id="MobiDB-lite"/>
    </source>
</evidence>
<evidence type="ECO:0000313" key="13">
    <source>
        <dbReference type="EnsemblMetazoa" id="XP_006570776"/>
    </source>
</evidence>
<proteinExistence type="inferred from homology"/>
<keyword evidence="14" id="KW-1185">Reference proteome</keyword>
<dbReference type="RefSeq" id="XP_006570776.2">
    <property type="nucleotide sequence ID" value="XM_006570713.3"/>
</dbReference>
<dbReference type="PRINTS" id="PR00176">
    <property type="entry name" value="NANEUSMPORT"/>
</dbReference>
<feature type="coiled-coil region" evidence="9">
    <location>
        <begin position="1327"/>
        <end position="1358"/>
    </location>
</feature>
<reference evidence="14" key="3">
    <citation type="submission" date="2025-05" db="UniProtKB">
        <authorList>
            <consortium name="RefSeq"/>
        </authorList>
    </citation>
    <scope>NUCLEOTIDE SEQUENCE [LARGE SCALE GENOMIC DNA]</scope>
    <source>
        <strain evidence="14">DH4</strain>
    </source>
</reference>
<feature type="binding site" evidence="8">
    <location>
        <position position="681"/>
    </location>
    <ligand>
        <name>Na(+)</name>
        <dbReference type="ChEBI" id="CHEBI:29101"/>
        <label>1</label>
    </ligand>
</feature>
<keyword evidence="6 11" id="KW-1133">Transmembrane helix</keyword>
<feature type="coiled-coil region" evidence="9">
    <location>
        <begin position="1224"/>
        <end position="1276"/>
    </location>
</feature>
<dbReference type="SUPFAM" id="SSF49599">
    <property type="entry name" value="TRAF domain-like"/>
    <property type="match status" value="1"/>
</dbReference>
<dbReference type="GO" id="GO:0046872">
    <property type="term" value="F:metal ion binding"/>
    <property type="evidence" value="ECO:0007669"/>
    <property type="project" value="UniProtKB-KW"/>
</dbReference>
<feature type="region of interest" description="Disordered" evidence="10">
    <location>
        <begin position="543"/>
        <end position="659"/>
    </location>
</feature>
<feature type="compositionally biased region" description="Low complexity" evidence="10">
    <location>
        <begin position="591"/>
        <end position="627"/>
    </location>
</feature>
<evidence type="ECO:0000259" key="12">
    <source>
        <dbReference type="PROSITE" id="PS50144"/>
    </source>
</evidence>
<dbReference type="PROSITE" id="PS50144">
    <property type="entry name" value="MATH"/>
    <property type="match status" value="1"/>
</dbReference>
<evidence type="ECO:0000256" key="8">
    <source>
        <dbReference type="PIRSR" id="PIRSR600175-1"/>
    </source>
</evidence>
<evidence type="ECO:0000313" key="14">
    <source>
        <dbReference type="Proteomes" id="UP000005203"/>
    </source>
</evidence>
<dbReference type="Gene3D" id="3.30.40.10">
    <property type="entry name" value="Zinc/RING finger domain, C3HC4 (zinc finger)"/>
    <property type="match status" value="1"/>
</dbReference>
<evidence type="ECO:0000256" key="4">
    <source>
        <dbReference type="ARBA" id="ARBA00022692"/>
    </source>
</evidence>
<name>A0A7M7H4N0_APIME</name>
<evidence type="ECO:0000313" key="15">
    <source>
        <dbReference type="RefSeq" id="XP_006570776.2"/>
    </source>
</evidence>
<dbReference type="GO" id="GO:0005886">
    <property type="term" value="C:plasma membrane"/>
    <property type="evidence" value="ECO:0007669"/>
    <property type="project" value="TreeGrafter"/>
</dbReference>
<comment type="subcellular location">
    <subcellularLocation>
        <location evidence="1">Membrane</location>
        <topology evidence="1">Multi-pass membrane protein</topology>
    </subcellularLocation>
</comment>
<accession>A0A7M7H4N0</accession>
<keyword evidence="5" id="KW-0769">Symport</keyword>
<dbReference type="GO" id="GO:0005283">
    <property type="term" value="F:amino acid:sodium symporter activity"/>
    <property type="evidence" value="ECO:0007669"/>
    <property type="project" value="TreeGrafter"/>
</dbReference>
<dbReference type="PROSITE" id="PS50267">
    <property type="entry name" value="NA_NEUROTRAN_SYMP_3"/>
    <property type="match status" value="1"/>
</dbReference>
<dbReference type="CTD" id="36747"/>
<evidence type="ECO:0000256" key="5">
    <source>
        <dbReference type="ARBA" id="ARBA00022847"/>
    </source>
</evidence>
<feature type="compositionally biased region" description="Basic and acidic residues" evidence="10">
    <location>
        <begin position="567"/>
        <end position="586"/>
    </location>
</feature>
<dbReference type="PANTHER" id="PTHR11616">
    <property type="entry name" value="SODIUM/CHLORIDE DEPENDENT TRANSPORTER"/>
    <property type="match status" value="1"/>
</dbReference>
<dbReference type="Pfam" id="PF00209">
    <property type="entry name" value="SNF"/>
    <property type="match status" value="1"/>
</dbReference>
<feature type="transmembrane region" description="Helical" evidence="11">
    <location>
        <begin position="1091"/>
        <end position="1112"/>
    </location>
</feature>
<dbReference type="InterPro" id="IPR008974">
    <property type="entry name" value="TRAF-like"/>
</dbReference>
<feature type="transmembrane region" description="Helical" evidence="11">
    <location>
        <begin position="826"/>
        <end position="845"/>
    </location>
</feature>
<accession>A0A8B6ZA33</accession>
<sequence length="1971" mass="224376">MHASNFPCRRSFFLQCVPYVNNLLIKMTSNEDGDLIDLGNDNCVSRVSIQESSSDEQEHLLDVCPPKLEQALSLTRKQEQIQCINDNGDVLVTLGHDQVVPIRKRIDVVSSDTIKRVRDITRNLEPVIRKTCSDINEEHQDTLDYGSVSNHKDEYYPIEKLEEETFEAQEINNAFNFLTEHDDNEDHAEAKCNRYDQLINSHGFMLLTCSTIKNEHLLNCHNNDCSKALEECWKTDTDVNNLAFELSSDKLSENISENISHPFNYEFEINNMNIIKKCSQEEMFVQAKKRSFQHAHRKSWTEGTTFKIVTQDAFSRFDRSSSLREYNCSQPIFNGIHRQSSFILSCSIKQEIETNKEDQGDGYSDCSEVDWSWLEEVEYPRVTESLAVSVVDAIQESTKGRSASPTNETAKRRRNHEYRAIEAGCSAAMSVSGTVKSLVIDSSRWSTSDPLSDCNRHDQNEIIHCNANNEIIDQEICENSTVVNSWVRASMRRLRHLRLPEETERQRNIDSNNCRGTIASAPNSLPDIALIAPEILAAQTNGTSGTLVRPSSAPVRNTNNSNVVFQRSERQFRESRSQRIRNREITSRQNSVLSSTTGSDTTVSGITTYSSSFGGISTSPPSSTTSPQRIASRRICERQRDVDRNEDRGEDEDEDANPLGKWPHALSPALACLSCTLGLFNISRFSILSIQFGANFIVQFLILSLILGIPLLTLHVCLGQRLAAGSVNMWKISPVFQGVGIALLIAQAFIGIYSVVGISWMFVYFRDSFITKQDKYRWAEPFSLYRDDKFIQNNSNLHKLYETVPDYFSGVVLQRHHLNESDPGVITLKFQLAFNLAVVWMIVFVSLSKGLKSYGKVVYVFTLVPVFGTLVLCTKLLGLTPPGSIHQLFPATVWTEFFINGKSWLAASIEVFLTWGLFGAAAMQIAAHNKHKHLLQRDTSLVIVLTIAVLLLAAFLANTCVQVLRHHGYIYIPSSFEKISLYMFMRPVSQPAPSGYSSTPERFMAHTSFIVGERVTRPGADFSIESGYQVLRLSTELVPATLALLGTEQVSPFWAILFYFILILFGIAQQLAIWHCVITGIMAINTKMMKLWETTVTFFSCACAYILGLPMATEKYLYNHVKHCGSVLEECSFKCGIYVPRKNMEDHRKTCNKNITKGNNQIKEIQDSLWKDKIFSILTLLRSAINIEEKERRILQDNMSQCLKLLNSQQKSIDFLQFQLTNVIKECHQSNEILNQRLNDLEITCDNMEQRTSLNFQQISEQLKLLHDELINEQNKHDEVSDNWSLELKDLKTFLTKENIHINNIWQEQQQLINDFKLELEMRCKSSKELMDQQRFIMEKIKNLEKEIQGQLETTTNQKSDIKELKFQMKENLKYLEELIKDNLKFNISEFPDYQYKRECCDQYSNNGRLLWKIDRYKEKMTEAKENHCILYSPKFLSKEYGYTLRVKLFLNGIGQWKDRHIIGCLQVETGKWDPLLDWPCILKATAILRNQENPANDVKKFVKAVGQDKSNSNDVNKETGIYMFIPHTILTRYPGYIKDNALFLDIQVTSTKSSLGIHVVYYLDYTIGGTWWIIILYLVQVGAVFAVRGRPHSGEAVVAELFPPTGRCLRHWAGPLLSFTWNVILPVILMVLSITIFKNAGFRELYSYRRTVKEYWTIWAKQLGATIQLIPILTIPAVAIIQTCRYLNNGPPDIFDRIQLLYRPSLESDDPRDTQTHIGNNINTSIHGNAIVHATAEIPFEDPPPKYTPPPSYTTATGARIAKMLRQSFRRSVRRIVNVLGESSTPRQRPALQPPPPDYATVLVEMNQNRQTQDVTIHITETGNENTNSNIRNNDTERHRPNTIDRTMAISAIENSDVVGRSHSILETPHRSCFISSSSSNLTAVDVANLLRSSIRRGTTRTHHSLHRSFCHDEPTVAASVENLVEAAAPIGEESLVLPKDVSLVSNEQINNNSDDKKTAEEMDYTVSVI</sequence>
<dbReference type="SUPFAM" id="SSF161070">
    <property type="entry name" value="SNF-like"/>
    <property type="match status" value="2"/>
</dbReference>
<dbReference type="Pfam" id="PF22486">
    <property type="entry name" value="MATH_2"/>
    <property type="match status" value="1"/>
</dbReference>
<dbReference type="EnsemblMetazoa" id="XM_006570713">
    <property type="protein sequence ID" value="XP_006570776"/>
    <property type="gene ID" value="LOC412081"/>
</dbReference>
<dbReference type="GO" id="GO:0015179">
    <property type="term" value="F:L-amino acid transmembrane transporter activity"/>
    <property type="evidence" value="ECO:0007669"/>
    <property type="project" value="TreeGrafter"/>
</dbReference>
<reference evidence="13" key="1">
    <citation type="submission" date="2021-01" db="UniProtKB">
        <authorList>
            <consortium name="EnsemblMetazoa"/>
        </authorList>
    </citation>
    <scope>IDENTIFICATION</scope>
    <source>
        <strain evidence="13">DH4</strain>
    </source>
</reference>
<feature type="transmembrane region" description="Helical" evidence="11">
    <location>
        <begin position="857"/>
        <end position="878"/>
    </location>
</feature>
<feature type="domain" description="MATH" evidence="12">
    <location>
        <begin position="1407"/>
        <end position="1549"/>
    </location>
</feature>
<evidence type="ECO:0000256" key="7">
    <source>
        <dbReference type="ARBA" id="ARBA00023136"/>
    </source>
</evidence>
<evidence type="ECO:0000256" key="6">
    <source>
        <dbReference type="ARBA" id="ARBA00022989"/>
    </source>
</evidence>
<reference evidence="15" key="2">
    <citation type="submission" date="2025-04" db="UniProtKB">
        <authorList>
            <consortium name="RefSeq"/>
        </authorList>
    </citation>
    <scope>IDENTIFICATION</scope>
    <source>
        <strain evidence="15">DH4</strain>
        <tissue evidence="15">Whole body</tissue>
    </source>
</reference>
<dbReference type="InterPro" id="IPR002083">
    <property type="entry name" value="MATH/TRAF_dom"/>
</dbReference>
<feature type="transmembrane region" description="Helical" evidence="11">
    <location>
        <begin position="739"/>
        <end position="765"/>
    </location>
</feature>
<comment type="similarity">
    <text evidence="2">Belongs to the sodium:neurotransmitter symporter (SNF) (TC 2.A.22) family.</text>
</comment>
<feature type="compositionally biased region" description="Polar residues" evidence="10">
    <location>
        <begin position="554"/>
        <end position="564"/>
    </location>
</feature>
<dbReference type="GO" id="GO:0089718">
    <property type="term" value="P:amino acid import across plasma membrane"/>
    <property type="evidence" value="ECO:0007669"/>
    <property type="project" value="TreeGrafter"/>
</dbReference>
<keyword evidence="3" id="KW-0813">Transport</keyword>
<evidence type="ECO:0000256" key="3">
    <source>
        <dbReference type="ARBA" id="ARBA00022448"/>
    </source>
</evidence>
<dbReference type="Gene3D" id="2.60.210.10">
    <property type="entry name" value="Apoptosis, Tumor Necrosis Factor Receptor Associated Protein 2, Chain A"/>
    <property type="match status" value="1"/>
</dbReference>
<feature type="compositionally biased region" description="Basic and acidic residues" evidence="10">
    <location>
        <begin position="634"/>
        <end position="647"/>
    </location>
</feature>
<protein>
    <submittedName>
        <fullName evidence="15">Uncharacterized protein LOC412081 isoform X4</fullName>
    </submittedName>
</protein>
<organism evidence="13">
    <name type="scientific">Apis mellifera</name>
    <name type="common">Honeybee</name>
    <dbReference type="NCBI Taxonomy" id="7460"/>
    <lineage>
        <taxon>Eukaryota</taxon>
        <taxon>Metazoa</taxon>
        <taxon>Ecdysozoa</taxon>
        <taxon>Arthropoda</taxon>
        <taxon>Hexapoda</taxon>
        <taxon>Insecta</taxon>
        <taxon>Pterygota</taxon>
        <taxon>Neoptera</taxon>
        <taxon>Endopterygota</taxon>
        <taxon>Hymenoptera</taxon>
        <taxon>Apocrita</taxon>
        <taxon>Aculeata</taxon>
        <taxon>Apoidea</taxon>
        <taxon>Anthophila</taxon>
        <taxon>Apidae</taxon>
        <taxon>Apis</taxon>
    </lineage>
</organism>
<feature type="transmembrane region" description="Helical" evidence="11">
    <location>
        <begin position="1613"/>
        <end position="1638"/>
    </location>
</feature>
<dbReference type="InterPro" id="IPR000175">
    <property type="entry name" value="Na/ntran_symport"/>
</dbReference>
<gene>
    <name evidence="15" type="primary">LOC412081</name>
</gene>
<feature type="transmembrane region" description="Helical" evidence="11">
    <location>
        <begin position="696"/>
        <end position="718"/>
    </location>
</feature>
<dbReference type="InterPro" id="IPR013083">
    <property type="entry name" value="Znf_RING/FYVE/PHD"/>
</dbReference>
<feature type="transmembrane region" description="Helical" evidence="11">
    <location>
        <begin position="939"/>
        <end position="957"/>
    </location>
</feature>